<evidence type="ECO:0000259" key="2">
    <source>
        <dbReference type="PROSITE" id="PS51724"/>
    </source>
</evidence>
<evidence type="ECO:0000256" key="1">
    <source>
        <dbReference type="SAM" id="Phobius"/>
    </source>
</evidence>
<dbReference type="InterPro" id="IPR007730">
    <property type="entry name" value="SPOR-like_dom"/>
</dbReference>
<keyword evidence="1" id="KW-0812">Transmembrane</keyword>
<feature type="transmembrane region" description="Helical" evidence="1">
    <location>
        <begin position="171"/>
        <end position="191"/>
    </location>
</feature>
<proteinExistence type="predicted"/>
<organism evidence="3 4">
    <name type="scientific">Bizionia saleffrena</name>
    <dbReference type="NCBI Taxonomy" id="291189"/>
    <lineage>
        <taxon>Bacteria</taxon>
        <taxon>Pseudomonadati</taxon>
        <taxon>Bacteroidota</taxon>
        <taxon>Flavobacteriia</taxon>
        <taxon>Flavobacteriales</taxon>
        <taxon>Flavobacteriaceae</taxon>
        <taxon>Bizionia</taxon>
    </lineage>
</organism>
<evidence type="ECO:0000313" key="4">
    <source>
        <dbReference type="Proteomes" id="UP000323324"/>
    </source>
</evidence>
<reference evidence="3 4" key="1">
    <citation type="submission" date="2019-08" db="EMBL/GenBank/DDBJ databases">
        <title>Genomes of Antarctic Bizionia species.</title>
        <authorList>
            <person name="Bowman J.P."/>
        </authorList>
    </citation>
    <scope>NUCLEOTIDE SEQUENCE [LARGE SCALE GENOMIC DNA]</scope>
    <source>
        <strain evidence="3 4">HFD</strain>
    </source>
</reference>
<dbReference type="Pfam" id="PF05036">
    <property type="entry name" value="SPOR"/>
    <property type="match status" value="1"/>
</dbReference>
<dbReference type="RefSeq" id="WP_148369919.1">
    <property type="nucleotide sequence ID" value="NZ_VSKM01000007.1"/>
</dbReference>
<protein>
    <submittedName>
        <fullName evidence="3">SPOR domain-containing protein</fullName>
    </submittedName>
</protein>
<dbReference type="Pfam" id="PF18174">
    <property type="entry name" value="HU-CCDC81_bac_1"/>
    <property type="match status" value="1"/>
</dbReference>
<dbReference type="InterPro" id="IPR041268">
    <property type="entry name" value="HU-CCDC81_bac_2"/>
</dbReference>
<dbReference type="GO" id="GO:0042834">
    <property type="term" value="F:peptidoglycan binding"/>
    <property type="evidence" value="ECO:0007669"/>
    <property type="project" value="InterPro"/>
</dbReference>
<dbReference type="Proteomes" id="UP000323324">
    <property type="component" value="Unassembled WGS sequence"/>
</dbReference>
<dbReference type="Gene3D" id="3.30.70.1070">
    <property type="entry name" value="Sporulation related repeat"/>
    <property type="match status" value="1"/>
</dbReference>
<keyword evidence="4" id="KW-1185">Reference proteome</keyword>
<dbReference type="EMBL" id="VSKM01000007">
    <property type="protein sequence ID" value="TYB74236.1"/>
    <property type="molecule type" value="Genomic_DNA"/>
</dbReference>
<keyword evidence="1" id="KW-0472">Membrane</keyword>
<comment type="caution">
    <text evidence="3">The sequence shown here is derived from an EMBL/GenBank/DDBJ whole genome shotgun (WGS) entry which is preliminary data.</text>
</comment>
<dbReference type="InterPro" id="IPR036680">
    <property type="entry name" value="SPOR-like_sf"/>
</dbReference>
<dbReference type="InterPro" id="IPR040495">
    <property type="entry name" value="HU-CCDC81_bac_1"/>
</dbReference>
<dbReference type="Pfam" id="PF18175">
    <property type="entry name" value="HU-CCDC81_bac_2"/>
    <property type="match status" value="1"/>
</dbReference>
<gene>
    <name evidence="3" type="ORF">ES676_08630</name>
</gene>
<name>A0A8H2QJB4_9FLAO</name>
<feature type="domain" description="SPOR" evidence="2">
    <location>
        <begin position="232"/>
        <end position="309"/>
    </location>
</feature>
<dbReference type="PROSITE" id="PS51724">
    <property type="entry name" value="SPOR"/>
    <property type="match status" value="1"/>
</dbReference>
<dbReference type="AlphaFoldDB" id="A0A8H2QJB4"/>
<sequence length="312" mass="35000">MQLETYISDLLYRYDCVMVPEFGAFISQRVSATVNNTTNAFYPPKKLLSFNEQIQTNDGLLARYIADVENISFEDALVLIAKEVTALKSLLTEGKIITFKHIGDLVFNSEGKIQFTPSYHLNYLTDAFGLSQFVSHSMGRETYTKEAEAIEKVIPIADTPKRRRARPYLKYAAVGVIALTLGGFGVANYYVNSVNTHNEIAQEEANQQLEHKIQEATFVISNPLPAVTLKVEKESGNYHIVAGAFRVEDNCDKKVEELKNEGFNARKIGVNKYGLHQVIYSSFSERRAAINALNAIKRSNNSSAWLLVKDLN</sequence>
<evidence type="ECO:0000313" key="3">
    <source>
        <dbReference type="EMBL" id="TYB74236.1"/>
    </source>
</evidence>
<keyword evidence="1" id="KW-1133">Transmembrane helix</keyword>
<dbReference type="SUPFAM" id="SSF110997">
    <property type="entry name" value="Sporulation related repeat"/>
    <property type="match status" value="1"/>
</dbReference>
<accession>A0A8H2QJB4</accession>